<evidence type="ECO:0000256" key="1">
    <source>
        <dbReference type="SAM" id="Phobius"/>
    </source>
</evidence>
<evidence type="ECO:0000313" key="3">
    <source>
        <dbReference type="Proteomes" id="UP000290932"/>
    </source>
</evidence>
<accession>A0A498GX71</accession>
<dbReference type="RefSeq" id="WP_128694602.1">
    <property type="nucleotide sequence ID" value="NZ_LHQS01000003.1"/>
</dbReference>
<comment type="caution">
    <text evidence="2">The sequence shown here is derived from an EMBL/GenBank/DDBJ whole genome shotgun (WGS) entry which is preliminary data.</text>
</comment>
<dbReference type="AlphaFoldDB" id="A0A498GX71"/>
<organism evidence="2 3">
    <name type="scientific">Methanoculleus taiwanensis</name>
    <dbReference type="NCBI Taxonomy" id="1550565"/>
    <lineage>
        <taxon>Archaea</taxon>
        <taxon>Methanobacteriati</taxon>
        <taxon>Methanobacteriota</taxon>
        <taxon>Stenosarchaea group</taxon>
        <taxon>Methanomicrobia</taxon>
        <taxon>Methanomicrobiales</taxon>
        <taxon>Methanomicrobiaceae</taxon>
        <taxon>Methanoculleus</taxon>
    </lineage>
</organism>
<keyword evidence="1" id="KW-0472">Membrane</keyword>
<keyword evidence="1" id="KW-1133">Transmembrane helix</keyword>
<reference evidence="2 3" key="1">
    <citation type="journal article" date="2015" name="Int. J. Syst. Evol. Microbiol.">
        <title>Methanoculleus taiwanensis sp. nov., a methanogen isolated from deep marine sediment at the deformation front area near Taiwan.</title>
        <authorList>
            <person name="Weng C.Y."/>
            <person name="Chen S.C."/>
            <person name="Lai M.C."/>
            <person name="Wu S.Y."/>
            <person name="Lin S."/>
            <person name="Yang T.F."/>
            <person name="Chen P.C."/>
        </authorList>
    </citation>
    <scope>NUCLEOTIDE SEQUENCE [LARGE SCALE GENOMIC DNA]</scope>
    <source>
        <strain evidence="2 3">CYW4</strain>
    </source>
</reference>
<gene>
    <name evidence="2" type="ORF">ABH15_11800</name>
</gene>
<sequence>MNIRILEVVTAIASLALFIALLILLPPVMAEFQGLAYLLALVVFILTLSAAGSALDKRVA</sequence>
<dbReference type="EMBL" id="LHQS01000003">
    <property type="protein sequence ID" value="RXE55421.1"/>
    <property type="molecule type" value="Genomic_DNA"/>
</dbReference>
<protein>
    <submittedName>
        <fullName evidence="2">Uncharacterized protein</fullName>
    </submittedName>
</protein>
<keyword evidence="1" id="KW-0812">Transmembrane</keyword>
<name>A0A498GX71_9EURY</name>
<feature type="transmembrane region" description="Helical" evidence="1">
    <location>
        <begin position="35"/>
        <end position="55"/>
    </location>
</feature>
<keyword evidence="3" id="KW-1185">Reference proteome</keyword>
<dbReference type="Proteomes" id="UP000290932">
    <property type="component" value="Unassembled WGS sequence"/>
</dbReference>
<feature type="transmembrane region" description="Helical" evidence="1">
    <location>
        <begin position="5"/>
        <end position="29"/>
    </location>
</feature>
<evidence type="ECO:0000313" key="2">
    <source>
        <dbReference type="EMBL" id="RXE55421.1"/>
    </source>
</evidence>
<proteinExistence type="predicted"/>